<proteinExistence type="predicted"/>
<evidence type="ECO:0000259" key="1">
    <source>
        <dbReference type="Pfam" id="PF04149"/>
    </source>
</evidence>
<evidence type="ECO:0000313" key="2">
    <source>
        <dbReference type="EMBL" id="MBB4926230.1"/>
    </source>
</evidence>
<keyword evidence="3" id="KW-1185">Reference proteome</keyword>
<gene>
    <name evidence="2" type="ORF">FHR34_005223</name>
</gene>
<feature type="domain" description="DUF397" evidence="1">
    <location>
        <begin position="77"/>
        <end position="128"/>
    </location>
</feature>
<sequence length="135" mass="14135">MILTSAAIADLSAVTWRKSTFSGPNNECVEVADGVTGVVPVRDSKDPYGPALMFPANAWRAFVGGNLPLSASDALIEWRKSSFSGAQSDCVETGRMVTGGMAVRDSKDPHGPALAFEGEAWQAFVASVQGGGFPR</sequence>
<organism evidence="2 3">
    <name type="scientific">Kitasatospora kifunensis</name>
    <name type="common">Streptomyces kifunensis</name>
    <dbReference type="NCBI Taxonomy" id="58351"/>
    <lineage>
        <taxon>Bacteria</taxon>
        <taxon>Bacillati</taxon>
        <taxon>Actinomycetota</taxon>
        <taxon>Actinomycetes</taxon>
        <taxon>Kitasatosporales</taxon>
        <taxon>Streptomycetaceae</taxon>
        <taxon>Kitasatospora</taxon>
    </lineage>
</organism>
<dbReference type="Proteomes" id="UP000540506">
    <property type="component" value="Unassembled WGS sequence"/>
</dbReference>
<dbReference type="Pfam" id="PF04149">
    <property type="entry name" value="DUF397"/>
    <property type="match status" value="2"/>
</dbReference>
<evidence type="ECO:0000313" key="3">
    <source>
        <dbReference type="Proteomes" id="UP000540506"/>
    </source>
</evidence>
<dbReference type="AlphaFoldDB" id="A0A7W7R6B3"/>
<comment type="caution">
    <text evidence="2">The sequence shown here is derived from an EMBL/GenBank/DDBJ whole genome shotgun (WGS) entry which is preliminary data.</text>
</comment>
<name>A0A7W7R6B3_KITKI</name>
<dbReference type="RefSeq" id="WP_312897413.1">
    <property type="nucleotide sequence ID" value="NZ_JACHJV010000001.1"/>
</dbReference>
<reference evidence="2 3" key="1">
    <citation type="submission" date="2020-08" db="EMBL/GenBank/DDBJ databases">
        <title>Sequencing the genomes of 1000 actinobacteria strains.</title>
        <authorList>
            <person name="Klenk H.-P."/>
        </authorList>
    </citation>
    <scope>NUCLEOTIDE SEQUENCE [LARGE SCALE GENOMIC DNA]</scope>
    <source>
        <strain evidence="2 3">DSM 41654</strain>
    </source>
</reference>
<feature type="domain" description="DUF397" evidence="1">
    <location>
        <begin position="15"/>
        <end position="65"/>
    </location>
</feature>
<accession>A0A7W7R6B3</accession>
<dbReference type="EMBL" id="JACHJV010000001">
    <property type="protein sequence ID" value="MBB4926230.1"/>
    <property type="molecule type" value="Genomic_DNA"/>
</dbReference>
<dbReference type="InterPro" id="IPR007278">
    <property type="entry name" value="DUF397"/>
</dbReference>
<protein>
    <recommendedName>
        <fullName evidence="1">DUF397 domain-containing protein</fullName>
    </recommendedName>
</protein>